<proteinExistence type="inferred from homology"/>
<keyword evidence="4" id="KW-1185">Reference proteome</keyword>
<name>A0A6M2BPT7_9GAMM</name>
<gene>
    <name evidence="3" type="ORF">G7Y85_05710</name>
</gene>
<evidence type="ECO:0000259" key="2">
    <source>
        <dbReference type="Pfam" id="PF04909"/>
    </source>
</evidence>
<dbReference type="InterPro" id="IPR006680">
    <property type="entry name" value="Amidohydro-rel"/>
</dbReference>
<dbReference type="PANTHER" id="PTHR43569">
    <property type="entry name" value="AMIDOHYDROLASE"/>
    <property type="match status" value="1"/>
</dbReference>
<evidence type="ECO:0000313" key="3">
    <source>
        <dbReference type="EMBL" id="NGY04251.1"/>
    </source>
</evidence>
<dbReference type="PANTHER" id="PTHR43569:SF1">
    <property type="entry name" value="BLL3371 PROTEIN"/>
    <property type="match status" value="1"/>
</dbReference>
<sequence length="293" mass="32294">MKVVDPHVHLWDLDAVALPWLMPAGEAYSGDNRRLPRRFLPADLIAQARADDIELLKLVNVEANPADPLAETRWLQTLADDGGFPQAIVAAIDFSQPDAAARLAAHAQSANLRGVRQILNVHADPRYDYVGRHYMTESAWRTQFGTLALLNLSFDLQIYPSQAPLAAELAARHPQIAFIVNHAGMCVDRDARGRREWRDGLRALAACANVSIKISGLAMFDHDWTVDSLRPYVLETIDAFGAARCMFASNFPIDGLHSSCGALWHAYADIVAGASSAERHALFVGNAERCYRI</sequence>
<dbReference type="EMBL" id="JAAMOW010000002">
    <property type="protein sequence ID" value="NGY04251.1"/>
    <property type="molecule type" value="Genomic_DNA"/>
</dbReference>
<dbReference type="InterPro" id="IPR052350">
    <property type="entry name" value="Metallo-dep_Lactonases"/>
</dbReference>
<comment type="caution">
    <text evidence="3">The sequence shown here is derived from an EMBL/GenBank/DDBJ whole genome shotgun (WGS) entry which is preliminary data.</text>
</comment>
<evidence type="ECO:0000313" key="4">
    <source>
        <dbReference type="Proteomes" id="UP000472676"/>
    </source>
</evidence>
<dbReference type="Proteomes" id="UP000472676">
    <property type="component" value="Unassembled WGS sequence"/>
</dbReference>
<dbReference type="SUPFAM" id="SSF51556">
    <property type="entry name" value="Metallo-dependent hydrolases"/>
    <property type="match status" value="1"/>
</dbReference>
<comment type="similarity">
    <text evidence="1">Belongs to the metallo-dependent hydrolases superfamily.</text>
</comment>
<evidence type="ECO:0000256" key="1">
    <source>
        <dbReference type="ARBA" id="ARBA00038310"/>
    </source>
</evidence>
<feature type="domain" description="Amidohydrolase-related" evidence="2">
    <location>
        <begin position="4"/>
        <end position="293"/>
    </location>
</feature>
<dbReference type="GO" id="GO:0016787">
    <property type="term" value="F:hydrolase activity"/>
    <property type="evidence" value="ECO:0007669"/>
    <property type="project" value="UniProtKB-KW"/>
</dbReference>
<dbReference type="Pfam" id="PF04909">
    <property type="entry name" value="Amidohydro_2"/>
    <property type="match status" value="1"/>
</dbReference>
<organism evidence="3 4">
    <name type="scientific">Solimonas terrae</name>
    <dbReference type="NCBI Taxonomy" id="1396819"/>
    <lineage>
        <taxon>Bacteria</taxon>
        <taxon>Pseudomonadati</taxon>
        <taxon>Pseudomonadota</taxon>
        <taxon>Gammaproteobacteria</taxon>
        <taxon>Nevskiales</taxon>
        <taxon>Nevskiaceae</taxon>
        <taxon>Solimonas</taxon>
    </lineage>
</organism>
<dbReference type="Gene3D" id="3.20.20.140">
    <property type="entry name" value="Metal-dependent hydrolases"/>
    <property type="match status" value="1"/>
</dbReference>
<protein>
    <submittedName>
        <fullName evidence="3">Amidohydrolase family protein</fullName>
    </submittedName>
</protein>
<keyword evidence="3" id="KW-0378">Hydrolase</keyword>
<reference evidence="3 4" key="1">
    <citation type="journal article" date="2014" name="Int. J. Syst. Evol. Microbiol.">
        <title>Solimonas terrae sp. nov., isolated from soil.</title>
        <authorList>
            <person name="Kim S.J."/>
            <person name="Moon J.Y."/>
            <person name="Weon H.Y."/>
            <person name="Ahn J.H."/>
            <person name="Chen W.M."/>
            <person name="Kwon S.W."/>
        </authorList>
    </citation>
    <scope>NUCLEOTIDE SEQUENCE [LARGE SCALE GENOMIC DNA]</scope>
    <source>
        <strain evidence="3 4">KIS83-12</strain>
    </source>
</reference>
<dbReference type="AlphaFoldDB" id="A0A6M2BPT7"/>
<dbReference type="RefSeq" id="WP_166253109.1">
    <property type="nucleotide sequence ID" value="NZ_JAAMOW010000002.1"/>
</dbReference>
<dbReference type="InterPro" id="IPR032466">
    <property type="entry name" value="Metal_Hydrolase"/>
</dbReference>
<accession>A0A6M2BPT7</accession>